<keyword evidence="1" id="KW-0812">Transmembrane</keyword>
<organism evidence="2">
    <name type="scientific">Nakamurella sp. A5-74</name>
    <dbReference type="NCBI Taxonomy" id="3158264"/>
    <lineage>
        <taxon>Bacteria</taxon>
        <taxon>Bacillati</taxon>
        <taxon>Actinomycetota</taxon>
        <taxon>Actinomycetes</taxon>
        <taxon>Nakamurellales</taxon>
        <taxon>Nakamurellaceae</taxon>
        <taxon>Nakamurella</taxon>
    </lineage>
</organism>
<evidence type="ECO:0000313" key="2">
    <source>
        <dbReference type="EMBL" id="XCG64749.1"/>
    </source>
</evidence>
<name>A0AAU8DSD1_9ACTN</name>
<protein>
    <submittedName>
        <fullName evidence="2">Uncharacterized protein</fullName>
    </submittedName>
</protein>
<dbReference type="RefSeq" id="WP_353650361.1">
    <property type="nucleotide sequence ID" value="NZ_CP159218.1"/>
</dbReference>
<feature type="transmembrane region" description="Helical" evidence="1">
    <location>
        <begin position="30"/>
        <end position="52"/>
    </location>
</feature>
<keyword evidence="1" id="KW-0472">Membrane</keyword>
<feature type="transmembrane region" description="Helical" evidence="1">
    <location>
        <begin position="59"/>
        <end position="82"/>
    </location>
</feature>
<feature type="transmembrane region" description="Helical" evidence="1">
    <location>
        <begin position="5"/>
        <end position="24"/>
    </location>
</feature>
<dbReference type="EMBL" id="CP159218">
    <property type="protein sequence ID" value="XCG64749.1"/>
    <property type="molecule type" value="Genomic_DNA"/>
</dbReference>
<sequence length="87" mass="9226">MSIRFVLQGILLTIPISVVLLISFDHLRLPTPGVGIVVSVLLFVVGGGQCFIPTPRYRGLAVGLMTGWAILSIVSAGVSTGFTRFLV</sequence>
<reference evidence="2" key="1">
    <citation type="submission" date="2024-05" db="EMBL/GenBank/DDBJ databases">
        <authorList>
            <person name="Cai S.Y."/>
            <person name="Jin L.M."/>
            <person name="Li H.R."/>
        </authorList>
    </citation>
    <scope>NUCLEOTIDE SEQUENCE</scope>
    <source>
        <strain evidence="2">A5-74</strain>
    </source>
</reference>
<accession>A0AAU8DSD1</accession>
<proteinExistence type="predicted"/>
<gene>
    <name evidence="2" type="ORF">ABLG96_05385</name>
</gene>
<dbReference type="AlphaFoldDB" id="A0AAU8DSD1"/>
<keyword evidence="1" id="KW-1133">Transmembrane helix</keyword>
<evidence type="ECO:0000256" key="1">
    <source>
        <dbReference type="SAM" id="Phobius"/>
    </source>
</evidence>